<organism evidence="13 14">
    <name type="scientific">Roseibium aggregatum</name>
    <dbReference type="NCBI Taxonomy" id="187304"/>
    <lineage>
        <taxon>Bacteria</taxon>
        <taxon>Pseudomonadati</taxon>
        <taxon>Pseudomonadota</taxon>
        <taxon>Alphaproteobacteria</taxon>
        <taxon>Hyphomicrobiales</taxon>
        <taxon>Stappiaceae</taxon>
        <taxon>Roseibium</taxon>
    </lineage>
</organism>
<comment type="similarity">
    <text evidence="3 12">Belongs to the CcmD/CycX/HelD family.</text>
</comment>
<dbReference type="Pfam" id="PF04995">
    <property type="entry name" value="CcmD"/>
    <property type="match status" value="1"/>
</dbReference>
<dbReference type="InterPro" id="IPR007078">
    <property type="entry name" value="Haem_export_protD_CcmD"/>
</dbReference>
<evidence type="ECO:0000256" key="2">
    <source>
        <dbReference type="ARBA" id="ARBA00004377"/>
    </source>
</evidence>
<evidence type="ECO:0000256" key="8">
    <source>
        <dbReference type="ARBA" id="ARBA00022692"/>
    </source>
</evidence>
<evidence type="ECO:0000256" key="11">
    <source>
        <dbReference type="ARBA" id="ARBA00023136"/>
    </source>
</evidence>
<comment type="subcellular location">
    <subcellularLocation>
        <location evidence="2 12">Cell inner membrane</location>
        <topology evidence="2 12">Single-pass membrane protein</topology>
    </subcellularLocation>
</comment>
<evidence type="ECO:0000256" key="4">
    <source>
        <dbReference type="ARBA" id="ARBA00016461"/>
    </source>
</evidence>
<dbReference type="GO" id="GO:0005886">
    <property type="term" value="C:plasma membrane"/>
    <property type="evidence" value="ECO:0007669"/>
    <property type="project" value="UniProtKB-SubCell"/>
</dbReference>
<protein>
    <recommendedName>
        <fullName evidence="4 12">Heme exporter protein D</fullName>
    </recommendedName>
</protein>
<dbReference type="GO" id="GO:0017004">
    <property type="term" value="P:cytochrome complex assembly"/>
    <property type="evidence" value="ECO:0007669"/>
    <property type="project" value="UniProtKB-KW"/>
</dbReference>
<keyword evidence="8 12" id="KW-0812">Transmembrane</keyword>
<dbReference type="STRING" id="187304.B0E33_13735"/>
<proteinExistence type="inferred from homology"/>
<keyword evidence="10 12" id="KW-1133">Transmembrane helix</keyword>
<keyword evidence="6 12" id="KW-1003">Cell membrane</keyword>
<evidence type="ECO:0000313" key="14">
    <source>
        <dbReference type="Proteomes" id="UP000048926"/>
    </source>
</evidence>
<keyword evidence="14" id="KW-1185">Reference proteome</keyword>
<dbReference type="GO" id="GO:0015886">
    <property type="term" value="P:heme transport"/>
    <property type="evidence" value="ECO:0007669"/>
    <property type="project" value="InterPro"/>
</dbReference>
<evidence type="ECO:0000313" key="13">
    <source>
        <dbReference type="EMBL" id="CTQ46174.1"/>
    </source>
</evidence>
<dbReference type="EMBL" id="CXST01000003">
    <property type="protein sequence ID" value="CTQ46174.1"/>
    <property type="molecule type" value="Genomic_DNA"/>
</dbReference>
<evidence type="ECO:0000256" key="1">
    <source>
        <dbReference type="ARBA" id="ARBA00002442"/>
    </source>
</evidence>
<keyword evidence="7 12" id="KW-0997">Cell inner membrane</keyword>
<keyword evidence="9 12" id="KW-0201">Cytochrome c-type biogenesis</keyword>
<evidence type="ECO:0000256" key="9">
    <source>
        <dbReference type="ARBA" id="ARBA00022748"/>
    </source>
</evidence>
<evidence type="ECO:0000256" key="5">
    <source>
        <dbReference type="ARBA" id="ARBA00022448"/>
    </source>
</evidence>
<gene>
    <name evidence="13" type="ORF">LAL4801_04631</name>
</gene>
<dbReference type="Proteomes" id="UP000048926">
    <property type="component" value="Unassembled WGS sequence"/>
</dbReference>
<evidence type="ECO:0000256" key="10">
    <source>
        <dbReference type="ARBA" id="ARBA00022989"/>
    </source>
</evidence>
<accession>A0A0M6Y8Y2</accession>
<keyword evidence="11 12" id="KW-0472">Membrane</keyword>
<keyword evidence="5 12" id="KW-0813">Transport</keyword>
<evidence type="ECO:0000256" key="7">
    <source>
        <dbReference type="ARBA" id="ARBA00022519"/>
    </source>
</evidence>
<evidence type="ECO:0000256" key="3">
    <source>
        <dbReference type="ARBA" id="ARBA00008741"/>
    </source>
</evidence>
<comment type="function">
    <text evidence="1 12">Required for the export of heme to the periplasm for the biogenesis of c-type cytochromes.</text>
</comment>
<feature type="transmembrane region" description="Helical" evidence="12">
    <location>
        <begin position="6"/>
        <end position="28"/>
    </location>
</feature>
<dbReference type="OrthoDB" id="7868669at2"/>
<evidence type="ECO:0000256" key="12">
    <source>
        <dbReference type="RuleBase" id="RU363101"/>
    </source>
</evidence>
<dbReference type="AlphaFoldDB" id="A0A0M6Y8Y2"/>
<name>A0A0M6Y8Y2_9HYPH</name>
<dbReference type="NCBIfam" id="TIGR03141">
    <property type="entry name" value="cytochro_ccmD"/>
    <property type="match status" value="1"/>
</dbReference>
<evidence type="ECO:0000256" key="6">
    <source>
        <dbReference type="ARBA" id="ARBA00022475"/>
    </source>
</evidence>
<reference evidence="14" key="1">
    <citation type="submission" date="2015-07" db="EMBL/GenBank/DDBJ databases">
        <authorList>
            <person name="Rodrigo-Torres Lidia"/>
            <person name="Arahal R.David."/>
        </authorList>
    </citation>
    <scope>NUCLEOTIDE SEQUENCE [LARGE SCALE GENOMIC DNA]</scope>
    <source>
        <strain evidence="14">CECT 4801</strain>
    </source>
</reference>
<sequence length="60" mass="6440">MDLGPHAGFIWASYGLCLFTVIGLIAWVRIDKAQQEKALKDLAARGISRARPAGEGKPSS</sequence>
<dbReference type="RefSeq" id="WP_055659904.1">
    <property type="nucleotide sequence ID" value="NZ_CXST01000003.1"/>
</dbReference>